<accession>A0AAN4QBQ0</accession>
<name>A0AAN4QBQ0_PSESF</name>
<proteinExistence type="predicted"/>
<protein>
    <submittedName>
        <fullName evidence="2">Uncharacterized protein</fullName>
    </submittedName>
</protein>
<comment type="caution">
    <text evidence="2">The sequence shown here is derived from an EMBL/GenBank/DDBJ whole genome shotgun (WGS) entry which is preliminary data.</text>
</comment>
<feature type="region of interest" description="Disordered" evidence="1">
    <location>
        <begin position="1"/>
        <end position="30"/>
    </location>
</feature>
<evidence type="ECO:0000313" key="3">
    <source>
        <dbReference type="Proteomes" id="UP000248291"/>
    </source>
</evidence>
<gene>
    <name evidence="2" type="ORF">KPSA3_06757</name>
</gene>
<dbReference type="AlphaFoldDB" id="A0AAN4QBQ0"/>
<evidence type="ECO:0000256" key="1">
    <source>
        <dbReference type="SAM" id="MobiDB-lite"/>
    </source>
</evidence>
<dbReference type="Proteomes" id="UP000248291">
    <property type="component" value="Unassembled WGS sequence"/>
</dbReference>
<organism evidence="2 3">
    <name type="scientific">Pseudomonas syringae pv. actinidiae</name>
    <dbReference type="NCBI Taxonomy" id="103796"/>
    <lineage>
        <taxon>Bacteria</taxon>
        <taxon>Pseudomonadati</taxon>
        <taxon>Pseudomonadota</taxon>
        <taxon>Gammaproteobacteria</taxon>
        <taxon>Pseudomonadales</taxon>
        <taxon>Pseudomonadaceae</taxon>
        <taxon>Pseudomonas</taxon>
        <taxon>Pseudomonas syringae</taxon>
    </lineage>
</organism>
<reference evidence="2 3" key="1">
    <citation type="submission" date="2018-04" db="EMBL/GenBank/DDBJ databases">
        <title>Draft genome sequence of Pseudomonas syringae pv. actinidiae biovar 3 strains isolated from kiwifruit in Kagawa prefecture.</title>
        <authorList>
            <person name="Tabuchi M."/>
            <person name="Saito M."/>
            <person name="Fujiwara S."/>
            <person name="Sasa N."/>
            <person name="Akimitsu K."/>
            <person name="Gomi K."/>
            <person name="Konishi-Sugita S."/>
            <person name="Hamano K."/>
            <person name="Kataoka I."/>
        </authorList>
    </citation>
    <scope>NUCLEOTIDE SEQUENCE [LARGE SCALE GENOMIC DNA]</scope>
    <source>
        <strain evidence="2 3">MAFF212211</strain>
    </source>
</reference>
<dbReference type="EMBL" id="BGKA01000266">
    <property type="protein sequence ID" value="GBH20721.1"/>
    <property type="molecule type" value="Genomic_DNA"/>
</dbReference>
<evidence type="ECO:0000313" key="2">
    <source>
        <dbReference type="EMBL" id="GBH20721.1"/>
    </source>
</evidence>
<sequence length="70" mass="8015">MMKAAPMGKLARSNEQKTLGPDRFSPSTVAVREHRARERADRMIDQFVERFTEKNFFPDDGESALFALLV</sequence>